<organism evidence="1">
    <name type="scientific">Culex pipiens</name>
    <name type="common">House mosquito</name>
    <dbReference type="NCBI Taxonomy" id="7175"/>
    <lineage>
        <taxon>Eukaryota</taxon>
        <taxon>Metazoa</taxon>
        <taxon>Ecdysozoa</taxon>
        <taxon>Arthropoda</taxon>
        <taxon>Hexapoda</taxon>
        <taxon>Insecta</taxon>
        <taxon>Pterygota</taxon>
        <taxon>Neoptera</taxon>
        <taxon>Endopterygota</taxon>
        <taxon>Diptera</taxon>
        <taxon>Nematocera</taxon>
        <taxon>Culicoidea</taxon>
        <taxon>Culicidae</taxon>
        <taxon>Culicinae</taxon>
        <taxon>Culicini</taxon>
        <taxon>Culex</taxon>
        <taxon>Culex</taxon>
    </lineage>
</organism>
<dbReference type="EMBL" id="HBUE01004648">
    <property type="protein sequence ID" value="CAG6445395.1"/>
    <property type="molecule type" value="Transcribed_RNA"/>
</dbReference>
<protein>
    <submittedName>
        <fullName evidence="1">(northern house mosquito) hypothetical protein</fullName>
    </submittedName>
</protein>
<reference evidence="1" key="1">
    <citation type="submission" date="2021-05" db="EMBL/GenBank/DDBJ databases">
        <authorList>
            <person name="Alioto T."/>
            <person name="Alioto T."/>
            <person name="Gomez Garrido J."/>
        </authorList>
    </citation>
    <scope>NUCLEOTIDE SEQUENCE</scope>
</reference>
<sequence>MMELPQTPIKTEDIRPTGPVLCFAARIRCCVAYSCVFSPPAAAIFSLTKKNTKLSPKRTFFPIIAFYPLYIHTRRNNRKGIRKRNSVQTRSTRDEQLQIWRTRKINNSLPRRRKYSACCDRIVDVYV</sequence>
<dbReference type="AlphaFoldDB" id="A0A8D8ET98"/>
<evidence type="ECO:0000313" key="1">
    <source>
        <dbReference type="EMBL" id="CAG6445395.1"/>
    </source>
</evidence>
<dbReference type="EMBL" id="HBUE01004639">
    <property type="protein sequence ID" value="CAG6445391.1"/>
    <property type="molecule type" value="Transcribed_RNA"/>
</dbReference>
<accession>A0A8D8ET98</accession>
<proteinExistence type="predicted"/>
<name>A0A8D8ET98_CULPI</name>